<dbReference type="InterPro" id="IPR011701">
    <property type="entry name" value="MFS"/>
</dbReference>
<proteinExistence type="predicted"/>
<name>A0ABW1AGB2_9ACTN</name>
<evidence type="ECO:0000259" key="9">
    <source>
        <dbReference type="PROSITE" id="PS50850"/>
    </source>
</evidence>
<gene>
    <name evidence="10" type="ORF">ACFPZN_48975</name>
</gene>
<dbReference type="InterPro" id="IPR036259">
    <property type="entry name" value="MFS_trans_sf"/>
</dbReference>
<feature type="transmembrane region" description="Helical" evidence="8">
    <location>
        <begin position="104"/>
        <end position="125"/>
    </location>
</feature>
<feature type="transmembrane region" description="Helical" evidence="8">
    <location>
        <begin position="304"/>
        <end position="322"/>
    </location>
</feature>
<dbReference type="InterPro" id="IPR020846">
    <property type="entry name" value="MFS_dom"/>
</dbReference>
<feature type="transmembrane region" description="Helical" evidence="8">
    <location>
        <begin position="49"/>
        <end position="67"/>
    </location>
</feature>
<evidence type="ECO:0000256" key="5">
    <source>
        <dbReference type="ARBA" id="ARBA00022989"/>
    </source>
</evidence>
<feature type="transmembrane region" description="Helical" evidence="8">
    <location>
        <begin position="359"/>
        <end position="383"/>
    </location>
</feature>
<comment type="caution">
    <text evidence="10">The sequence shown here is derived from an EMBL/GenBank/DDBJ whole genome shotgun (WGS) entry which is preliminary data.</text>
</comment>
<dbReference type="PROSITE" id="PS50850">
    <property type="entry name" value="MFS"/>
    <property type="match status" value="1"/>
</dbReference>
<keyword evidence="3" id="KW-1003">Cell membrane</keyword>
<keyword evidence="6 8" id="KW-0472">Membrane</keyword>
<feature type="transmembrane region" description="Helical" evidence="8">
    <location>
        <begin position="230"/>
        <end position="248"/>
    </location>
</feature>
<dbReference type="PRINTS" id="PR01036">
    <property type="entry name" value="TCRTETB"/>
</dbReference>
<dbReference type="SUPFAM" id="SSF103473">
    <property type="entry name" value="MFS general substrate transporter"/>
    <property type="match status" value="1"/>
</dbReference>
<dbReference type="Proteomes" id="UP001596074">
    <property type="component" value="Unassembled WGS sequence"/>
</dbReference>
<evidence type="ECO:0000256" key="4">
    <source>
        <dbReference type="ARBA" id="ARBA00022692"/>
    </source>
</evidence>
<evidence type="ECO:0000256" key="3">
    <source>
        <dbReference type="ARBA" id="ARBA00022475"/>
    </source>
</evidence>
<feature type="region of interest" description="Disordered" evidence="7">
    <location>
        <begin position="495"/>
        <end position="525"/>
    </location>
</feature>
<feature type="transmembrane region" description="Helical" evidence="8">
    <location>
        <begin position="137"/>
        <end position="155"/>
    </location>
</feature>
<feature type="transmembrane region" description="Helical" evidence="8">
    <location>
        <begin position="79"/>
        <end position="98"/>
    </location>
</feature>
<evidence type="ECO:0000256" key="6">
    <source>
        <dbReference type="ARBA" id="ARBA00023136"/>
    </source>
</evidence>
<evidence type="ECO:0000313" key="11">
    <source>
        <dbReference type="Proteomes" id="UP001596074"/>
    </source>
</evidence>
<organism evidence="10 11">
    <name type="scientific">Actinomadura rugatobispora</name>
    <dbReference type="NCBI Taxonomy" id="1994"/>
    <lineage>
        <taxon>Bacteria</taxon>
        <taxon>Bacillati</taxon>
        <taxon>Actinomycetota</taxon>
        <taxon>Actinomycetes</taxon>
        <taxon>Streptosporangiales</taxon>
        <taxon>Thermomonosporaceae</taxon>
        <taxon>Actinomadura</taxon>
    </lineage>
</organism>
<feature type="domain" description="Major facilitator superfamily (MFS) profile" evidence="9">
    <location>
        <begin position="14"/>
        <end position="491"/>
    </location>
</feature>
<dbReference type="EMBL" id="JBHSON010000116">
    <property type="protein sequence ID" value="MFC5753604.1"/>
    <property type="molecule type" value="Genomic_DNA"/>
</dbReference>
<feature type="transmembrane region" description="Helical" evidence="8">
    <location>
        <begin position="269"/>
        <end position="292"/>
    </location>
</feature>
<keyword evidence="4 8" id="KW-0812">Transmembrane</keyword>
<dbReference type="Pfam" id="PF07690">
    <property type="entry name" value="MFS_1"/>
    <property type="match status" value="1"/>
</dbReference>
<evidence type="ECO:0000313" key="10">
    <source>
        <dbReference type="EMBL" id="MFC5753604.1"/>
    </source>
</evidence>
<dbReference type="PANTHER" id="PTHR23501:SF197">
    <property type="entry name" value="COMD"/>
    <property type="match status" value="1"/>
</dbReference>
<protein>
    <submittedName>
        <fullName evidence="10">MDR family MFS transporter</fullName>
    </submittedName>
</protein>
<dbReference type="Gene3D" id="1.20.1250.20">
    <property type="entry name" value="MFS general substrate transporter like domains"/>
    <property type="match status" value="2"/>
</dbReference>
<evidence type="ECO:0000256" key="1">
    <source>
        <dbReference type="ARBA" id="ARBA00004651"/>
    </source>
</evidence>
<comment type="subcellular location">
    <subcellularLocation>
        <location evidence="1">Cell membrane</location>
        <topology evidence="1">Multi-pass membrane protein</topology>
    </subcellularLocation>
</comment>
<dbReference type="InterPro" id="IPR004638">
    <property type="entry name" value="EmrB-like"/>
</dbReference>
<feature type="compositionally biased region" description="Low complexity" evidence="7">
    <location>
        <begin position="495"/>
        <end position="510"/>
    </location>
</feature>
<evidence type="ECO:0000256" key="8">
    <source>
        <dbReference type="SAM" id="Phobius"/>
    </source>
</evidence>
<feature type="transmembrane region" description="Helical" evidence="8">
    <location>
        <begin position="167"/>
        <end position="187"/>
    </location>
</feature>
<keyword evidence="11" id="KW-1185">Reference proteome</keyword>
<evidence type="ECO:0000256" key="2">
    <source>
        <dbReference type="ARBA" id="ARBA00022448"/>
    </source>
</evidence>
<evidence type="ECO:0000256" key="7">
    <source>
        <dbReference type="SAM" id="MobiDB-lite"/>
    </source>
</evidence>
<feature type="compositionally biased region" description="Basic residues" evidence="7">
    <location>
        <begin position="513"/>
        <end position="525"/>
    </location>
</feature>
<dbReference type="PANTHER" id="PTHR23501">
    <property type="entry name" value="MAJOR FACILITATOR SUPERFAMILY"/>
    <property type="match status" value="1"/>
</dbReference>
<dbReference type="NCBIfam" id="TIGR00711">
    <property type="entry name" value="efflux_EmrB"/>
    <property type="match status" value="1"/>
</dbReference>
<accession>A0ABW1AGB2</accession>
<feature type="transmembrane region" description="Helical" evidence="8">
    <location>
        <begin position="404"/>
        <end position="423"/>
    </location>
</feature>
<reference evidence="11" key="1">
    <citation type="journal article" date="2019" name="Int. J. Syst. Evol. Microbiol.">
        <title>The Global Catalogue of Microorganisms (GCM) 10K type strain sequencing project: providing services to taxonomists for standard genome sequencing and annotation.</title>
        <authorList>
            <consortium name="The Broad Institute Genomics Platform"/>
            <consortium name="The Broad Institute Genome Sequencing Center for Infectious Disease"/>
            <person name="Wu L."/>
            <person name="Ma J."/>
        </authorList>
    </citation>
    <scope>NUCLEOTIDE SEQUENCE [LARGE SCALE GENOMIC DNA]</scope>
    <source>
        <strain evidence="11">KCTC 42087</strain>
    </source>
</reference>
<keyword evidence="5 8" id="KW-1133">Transmembrane helix</keyword>
<feature type="transmembrane region" description="Helical" evidence="8">
    <location>
        <begin position="465"/>
        <end position="487"/>
    </location>
</feature>
<dbReference type="CDD" id="cd17502">
    <property type="entry name" value="MFS_Azr1_MDR_like"/>
    <property type="match status" value="1"/>
</dbReference>
<keyword evidence="2" id="KW-0813">Transport</keyword>
<sequence>MTSTGMGRRDRLLVFAGLMLAALMSSLDATVLGTALPTIVGELGGLDRIAWVSTAYVLATSVTVPLSGRLGDLFGRRRIFVTGLLGFLAGSAACGAAPSMDWLIAFRAVQGAGAGCLMATMFALTADLFEPRERARYQGYSAVNFAVATLAGPLVGGFLTDHASWRWVFYVNLPLGAAALVTTLLFLRTPEPERRPRVDYPGIVLLGAAVTCFTLLTSWAGTRYGWTDPVILWLAAASAVLPVLWVLAERRAAEPVIPPRLFRDRSYSVACAVAVVGGATGFGLATYLPLYFQAVGGAGATSSGLLLLPMMIGLLIASMGAGRYVAATGRYHRLPAASMAVSAAGVALLATMTTGTGPVTAGLFMAVLGFGAGLSQQVVMLVAQNAAPRRDVGAASSGVFAARMAGTAAGMAVFGGVLASRFAEEAARRVPAGAVPAYDDALRPGYLRTLPPDVRDGVAAAFAEAFSTLFLTALPLLAAGLAAALLLRHAPLTSPPGGAAGPGRWPWGAAPRPPRRPRPGPTPRR</sequence>
<dbReference type="RefSeq" id="WP_378290790.1">
    <property type="nucleotide sequence ID" value="NZ_JBHSON010000116.1"/>
</dbReference>
<feature type="transmembrane region" description="Helical" evidence="8">
    <location>
        <begin position="334"/>
        <end position="353"/>
    </location>
</feature>
<feature type="transmembrane region" description="Helical" evidence="8">
    <location>
        <begin position="199"/>
        <end position="218"/>
    </location>
</feature>